<dbReference type="InterPro" id="IPR001433">
    <property type="entry name" value="OxRdtase_FAD/NAD-bd"/>
</dbReference>
<proteinExistence type="inferred from homology"/>
<dbReference type="InterPro" id="IPR023206">
    <property type="entry name" value="Bifunctional_P450_P450_red"/>
</dbReference>
<evidence type="ECO:0000256" key="5">
    <source>
        <dbReference type="ARBA" id="ARBA00022643"/>
    </source>
</evidence>
<dbReference type="InterPro" id="IPR008254">
    <property type="entry name" value="Flavodoxin/NO_synth"/>
</dbReference>
<dbReference type="InterPro" id="IPR029039">
    <property type="entry name" value="Flavoprotein-like_sf"/>
</dbReference>
<keyword evidence="6 12" id="KW-0479">Metal-binding</keyword>
<dbReference type="SUPFAM" id="SSF63380">
    <property type="entry name" value="Riboflavin synthase domain-like"/>
    <property type="match status" value="1"/>
</dbReference>
<dbReference type="InterPro" id="IPR036396">
    <property type="entry name" value="Cyt_P450_sf"/>
</dbReference>
<reference evidence="16" key="1">
    <citation type="submission" date="2024-05" db="EMBL/GenBank/DDBJ databases">
        <title>30 novel species of actinomycetes from the DSMZ collection.</title>
        <authorList>
            <person name="Nouioui I."/>
        </authorList>
    </citation>
    <scope>NUCLEOTIDE SEQUENCE</scope>
    <source>
        <strain evidence="16">DSM 40473</strain>
    </source>
</reference>
<dbReference type="Proteomes" id="UP001180531">
    <property type="component" value="Unassembled WGS sequence"/>
</dbReference>
<dbReference type="Gene3D" id="1.10.630.10">
    <property type="entry name" value="Cytochrome P450"/>
    <property type="match status" value="1"/>
</dbReference>
<evidence type="ECO:0000256" key="9">
    <source>
        <dbReference type="ARBA" id="ARBA00023002"/>
    </source>
</evidence>
<evidence type="ECO:0000256" key="3">
    <source>
        <dbReference type="ARBA" id="ARBA00022617"/>
    </source>
</evidence>
<evidence type="ECO:0000256" key="4">
    <source>
        <dbReference type="ARBA" id="ARBA00022630"/>
    </source>
</evidence>
<evidence type="ECO:0000256" key="2">
    <source>
        <dbReference type="ARBA" id="ARBA00022448"/>
    </source>
</evidence>
<dbReference type="EMBL" id="JAVRFI010000004">
    <property type="protein sequence ID" value="MDT0449373.1"/>
    <property type="molecule type" value="Genomic_DNA"/>
</dbReference>
<dbReference type="PRINTS" id="PR00385">
    <property type="entry name" value="P450"/>
</dbReference>
<evidence type="ECO:0000256" key="1">
    <source>
        <dbReference type="ARBA" id="ARBA00010018"/>
    </source>
</evidence>
<dbReference type="PANTHER" id="PTHR19384">
    <property type="entry name" value="NITRIC OXIDE SYNTHASE-RELATED"/>
    <property type="match status" value="1"/>
</dbReference>
<dbReference type="PRINTS" id="PR00463">
    <property type="entry name" value="EP450I"/>
</dbReference>
<keyword evidence="2 12" id="KW-0813">Transport</keyword>
<keyword evidence="4 12" id="KW-0285">Flavoprotein</keyword>
<evidence type="ECO:0000256" key="10">
    <source>
        <dbReference type="ARBA" id="ARBA00023004"/>
    </source>
</evidence>
<evidence type="ECO:0000256" key="6">
    <source>
        <dbReference type="ARBA" id="ARBA00022723"/>
    </source>
</evidence>
<sequence>MTATSLTTAIPLVDITAVGAGDTPLQQIMRLARHHGPIFTRRLHDSDRLFVTSLDLVSELADEQRFTKSVGPALENVREFTADGLFTAYNHEANWAKAHDILMPAFALGSMRAYHPAMLRVARRLIDAWDERLVQGVPVDVPEDMTRMTLDTIGLAGFGYDFESFARPEPHPFVGAMVRCLDWAMNKLGRDPEGDFAAEDAAFREDAAFLAGVVDEVIAARTASGDTRTDDLLGLMLGAPHPSDGTTLDAANIRNQVITFLIAGHETTSGALSFALHHLLKDPVSLRLAQRETDELWGDTENPEPTFEDVGRLRWTRQVLLEALRLWPTAAAFTREAREDTVLGGRYPLRAGEGVTVLTPMLHRDPVWGDNPELFDPTRFDPAVEAARSPHAYKPFGTGERACIGRQFALHEATMLLGMLIHRYRFADTAGYRLRVKETLTLKPDGFTLTLVRRTAADRAVNRAALPASARTEGVRAETGGGSATTPTRARAGTGLLVLHGSNYGTCRELARDLADEAARLGFDASAAPLDERAGELPTDTPVVLVAASYNGRPTDDAARFMEWAERTAGPGAADGVHYAVLGVGDRNWAATYQRVPTLLDERLAALGGTRLLPRAEADASGDLTGAVEGFTRSLLRTLLERHGDPESTGPESTGTAAPQDTDGPAYEVAEVSGGPLTALAERHGMLPMTVTEAYELTDPAHPRTKRFLRLALPEGVSYRTADHLAVLPANDPELVARAAALFGADLDTVLSLRPRRAGRDTLPVDRPLTVRELLTHHLELAQRPTPRQLATLAERNPCPPERTALESLSPDDPRTLLELIEDHPALRGALGAAALPELLSPLRPRTYSISSSPAVDARHADLMVSVLEAPARSGRGVFRGTGSGHLAALRPGDTVLARVQPCREAFRIAADERTPVVMVAAGTGLAPFRGTIADRTALAAAGAEPAPALLYFGCDAPEADFLHSAELRAAEDAGAVSVRPAFSERPEAGGGPYVQHRLAAEGDEVWSLLEAGARVYVCGDGARMAPGVRAALRDLCARRTGADARAADAWLRELTDAGRYVEDVYAAG</sequence>
<dbReference type="PROSITE" id="PS50902">
    <property type="entry name" value="FLAVODOXIN_LIKE"/>
    <property type="match status" value="1"/>
</dbReference>
<dbReference type="Gene3D" id="3.40.50.360">
    <property type="match status" value="1"/>
</dbReference>
<feature type="domain" description="Flavodoxin-like" evidence="14">
    <location>
        <begin position="496"/>
        <end position="636"/>
    </location>
</feature>
<dbReference type="InterPro" id="IPR017938">
    <property type="entry name" value="Riboflavin_synthase-like_b-brl"/>
</dbReference>
<evidence type="ECO:0000313" key="17">
    <source>
        <dbReference type="Proteomes" id="UP001180531"/>
    </source>
</evidence>
<dbReference type="InterPro" id="IPR039261">
    <property type="entry name" value="FNR_nucleotide-bd"/>
</dbReference>
<protein>
    <recommendedName>
        <fullName evidence="12">Bifunctional cytochrome P450/NADPH--P450 reductase</fullName>
    </recommendedName>
    <domain>
        <recommendedName>
            <fullName evidence="12">Cytochrome P450</fullName>
            <ecNumber evidence="12">1.14.14.1</ecNumber>
        </recommendedName>
    </domain>
    <domain>
        <recommendedName>
            <fullName evidence="12">NADPH--cytochrome P450 reductase</fullName>
            <ecNumber evidence="12">1.6.2.4</ecNumber>
        </recommendedName>
    </domain>
</protein>
<dbReference type="PIRSF" id="PIRSF000209">
    <property type="entry name" value="Bifunctional_P450_P450R"/>
    <property type="match status" value="1"/>
</dbReference>
<keyword evidence="5 12" id="KW-0288">FMN</keyword>
<keyword evidence="8 12" id="KW-0521">NADP</keyword>
<dbReference type="SUPFAM" id="SSF52218">
    <property type="entry name" value="Flavoproteins"/>
    <property type="match status" value="1"/>
</dbReference>
<feature type="domain" description="FAD-binding FR-type" evidence="15">
    <location>
        <begin position="684"/>
        <end position="910"/>
    </location>
</feature>
<dbReference type="InterPro" id="IPR003097">
    <property type="entry name" value="CysJ-like_FAD-binding"/>
</dbReference>
<keyword evidence="12" id="KW-0249">Electron transport</keyword>
<evidence type="ECO:0000256" key="11">
    <source>
        <dbReference type="ARBA" id="ARBA00023033"/>
    </source>
</evidence>
<comment type="catalytic activity">
    <reaction evidence="12">
        <text>an organic molecule + reduced [NADPH--hemoprotein reductase] + O2 = an alcohol + oxidized [NADPH--hemoprotein reductase] + H2O + H(+)</text>
        <dbReference type="Rhea" id="RHEA:17149"/>
        <dbReference type="Rhea" id="RHEA-COMP:11964"/>
        <dbReference type="Rhea" id="RHEA-COMP:11965"/>
        <dbReference type="ChEBI" id="CHEBI:15377"/>
        <dbReference type="ChEBI" id="CHEBI:15378"/>
        <dbReference type="ChEBI" id="CHEBI:15379"/>
        <dbReference type="ChEBI" id="CHEBI:30879"/>
        <dbReference type="ChEBI" id="CHEBI:57618"/>
        <dbReference type="ChEBI" id="CHEBI:58210"/>
        <dbReference type="ChEBI" id="CHEBI:142491"/>
        <dbReference type="EC" id="1.14.14.1"/>
    </reaction>
</comment>
<keyword evidence="3 12" id="KW-0349">Heme</keyword>
<organism evidence="16 17">
    <name type="scientific">Streptomyces hesseae</name>
    <dbReference type="NCBI Taxonomy" id="3075519"/>
    <lineage>
        <taxon>Bacteria</taxon>
        <taxon>Bacillati</taxon>
        <taxon>Actinomycetota</taxon>
        <taxon>Actinomycetes</taxon>
        <taxon>Kitasatosporales</taxon>
        <taxon>Streptomycetaceae</taxon>
        <taxon>Streptomyces</taxon>
    </lineage>
</organism>
<accession>A0ABU2SKP6</accession>
<comment type="catalytic activity">
    <reaction evidence="12">
        <text>2 oxidized [cytochrome P450] + NADPH = 2 reduced [cytochrome P450] + NADP(+) + H(+)</text>
        <dbReference type="Rhea" id="RHEA:24040"/>
        <dbReference type="Rhea" id="RHEA-COMP:14627"/>
        <dbReference type="Rhea" id="RHEA-COMP:14628"/>
        <dbReference type="ChEBI" id="CHEBI:15378"/>
        <dbReference type="ChEBI" id="CHEBI:55376"/>
        <dbReference type="ChEBI" id="CHEBI:57783"/>
        <dbReference type="ChEBI" id="CHEBI:58349"/>
        <dbReference type="ChEBI" id="CHEBI:60344"/>
        <dbReference type="EC" id="1.6.2.4"/>
    </reaction>
</comment>
<evidence type="ECO:0000259" key="15">
    <source>
        <dbReference type="PROSITE" id="PS51384"/>
    </source>
</evidence>
<dbReference type="EC" id="1.6.2.4" evidence="12"/>
<dbReference type="Gene3D" id="2.40.30.10">
    <property type="entry name" value="Translation factors"/>
    <property type="match status" value="2"/>
</dbReference>
<feature type="region of interest" description="Disordered" evidence="13">
    <location>
        <begin position="643"/>
        <end position="667"/>
    </location>
</feature>
<evidence type="ECO:0000256" key="12">
    <source>
        <dbReference type="PIRNR" id="PIRNR000209"/>
    </source>
</evidence>
<dbReference type="SUPFAM" id="SSF52343">
    <property type="entry name" value="Ferredoxin reductase-like, C-terminal NADP-linked domain"/>
    <property type="match status" value="1"/>
</dbReference>
<dbReference type="Gene3D" id="3.40.50.80">
    <property type="entry name" value="Nucleotide-binding domain of ferredoxin-NADP reductase (FNR) module"/>
    <property type="match status" value="1"/>
</dbReference>
<feature type="compositionally biased region" description="Polar residues" evidence="13">
    <location>
        <begin position="650"/>
        <end position="659"/>
    </location>
</feature>
<dbReference type="SUPFAM" id="SSF48264">
    <property type="entry name" value="Cytochrome P450"/>
    <property type="match status" value="1"/>
</dbReference>
<dbReference type="PANTHER" id="PTHR19384:SF17">
    <property type="entry name" value="NADPH--CYTOCHROME P450 REDUCTASE"/>
    <property type="match status" value="1"/>
</dbReference>
<dbReference type="InterPro" id="IPR001128">
    <property type="entry name" value="Cyt_P450"/>
</dbReference>
<dbReference type="PROSITE" id="PS51384">
    <property type="entry name" value="FAD_FR"/>
    <property type="match status" value="1"/>
</dbReference>
<keyword evidence="9 12" id="KW-0560">Oxidoreductase</keyword>
<dbReference type="InterPro" id="IPR017972">
    <property type="entry name" value="Cyt_P450_CS"/>
</dbReference>
<evidence type="ECO:0000256" key="13">
    <source>
        <dbReference type="SAM" id="MobiDB-lite"/>
    </source>
</evidence>
<dbReference type="InterPro" id="IPR023173">
    <property type="entry name" value="NADPH_Cyt_P450_Rdtase_alpha"/>
</dbReference>
<dbReference type="RefSeq" id="WP_311609628.1">
    <property type="nucleotide sequence ID" value="NZ_JAVRFI010000004.1"/>
</dbReference>
<comment type="caution">
    <text evidence="16">The sequence shown here is derived from an EMBL/GenBank/DDBJ whole genome shotgun (WGS) entry which is preliminary data.</text>
</comment>
<name>A0ABU2SKP6_9ACTN</name>
<dbReference type="CDD" id="cd11068">
    <property type="entry name" value="CYP120A1"/>
    <property type="match status" value="1"/>
</dbReference>
<feature type="region of interest" description="Disordered" evidence="13">
    <location>
        <begin position="469"/>
        <end position="489"/>
    </location>
</feature>
<dbReference type="CDD" id="cd06206">
    <property type="entry name" value="bifunctional_CYPOR"/>
    <property type="match status" value="1"/>
</dbReference>
<keyword evidence="17" id="KW-1185">Reference proteome</keyword>
<dbReference type="PROSITE" id="PS00086">
    <property type="entry name" value="CYTOCHROME_P450"/>
    <property type="match status" value="1"/>
</dbReference>
<evidence type="ECO:0000313" key="16">
    <source>
        <dbReference type="EMBL" id="MDT0449373.1"/>
    </source>
</evidence>
<dbReference type="InterPro" id="IPR017927">
    <property type="entry name" value="FAD-bd_FR_type"/>
</dbReference>
<dbReference type="Pfam" id="PF00667">
    <property type="entry name" value="FAD_binding_1"/>
    <property type="match status" value="1"/>
</dbReference>
<dbReference type="Gene3D" id="1.20.990.10">
    <property type="entry name" value="NADPH-cytochrome p450 Reductase, Chain A, domain 3"/>
    <property type="match status" value="1"/>
</dbReference>
<evidence type="ECO:0000256" key="8">
    <source>
        <dbReference type="ARBA" id="ARBA00022857"/>
    </source>
</evidence>
<dbReference type="EC" id="1.14.14.1" evidence="12"/>
<keyword evidence="11 12" id="KW-0503">Monooxygenase</keyword>
<keyword evidence="10 12" id="KW-0408">Iron</keyword>
<comment type="cofactor">
    <cofactor evidence="12">
        <name>heme</name>
        <dbReference type="ChEBI" id="CHEBI:30413"/>
    </cofactor>
</comment>
<evidence type="ECO:0000259" key="14">
    <source>
        <dbReference type="PROSITE" id="PS50902"/>
    </source>
</evidence>
<dbReference type="InterPro" id="IPR002401">
    <property type="entry name" value="Cyt_P450_E_grp-I"/>
</dbReference>
<keyword evidence="7 12" id="KW-0274">FAD</keyword>
<dbReference type="Pfam" id="PF00258">
    <property type="entry name" value="Flavodoxin_1"/>
    <property type="match status" value="1"/>
</dbReference>
<evidence type="ECO:0000256" key="7">
    <source>
        <dbReference type="ARBA" id="ARBA00022827"/>
    </source>
</evidence>
<gene>
    <name evidence="16" type="ORF">RM609_09825</name>
</gene>
<comment type="similarity">
    <text evidence="1 12">In the N-terminal section; belongs to the cytochrome P450 family.</text>
</comment>
<dbReference type="Pfam" id="PF00175">
    <property type="entry name" value="NAD_binding_1"/>
    <property type="match status" value="1"/>
</dbReference>
<comment type="cofactor">
    <cofactor evidence="12">
        <name>FAD</name>
        <dbReference type="ChEBI" id="CHEBI:57692"/>
    </cofactor>
    <cofactor evidence="12">
        <name>FMN</name>
        <dbReference type="ChEBI" id="CHEBI:58210"/>
    </cofactor>
</comment>
<dbReference type="Pfam" id="PF00067">
    <property type="entry name" value="p450"/>
    <property type="match status" value="1"/>
</dbReference>